<feature type="region of interest" description="Disordered" evidence="1">
    <location>
        <begin position="1"/>
        <end position="20"/>
    </location>
</feature>
<evidence type="ECO:0000256" key="1">
    <source>
        <dbReference type="SAM" id="MobiDB-lite"/>
    </source>
</evidence>
<evidence type="ECO:0000313" key="2">
    <source>
        <dbReference type="EMBL" id="TWI90021.1"/>
    </source>
</evidence>
<organism evidence="2 3">
    <name type="scientific">Roseibium hamelinense</name>
    <dbReference type="NCBI Taxonomy" id="150831"/>
    <lineage>
        <taxon>Bacteria</taxon>
        <taxon>Pseudomonadati</taxon>
        <taxon>Pseudomonadota</taxon>
        <taxon>Alphaproteobacteria</taxon>
        <taxon>Hyphomicrobiales</taxon>
        <taxon>Stappiaceae</taxon>
        <taxon>Roseibium</taxon>
    </lineage>
</organism>
<dbReference type="EMBL" id="VLLF01000002">
    <property type="protein sequence ID" value="TWI90021.1"/>
    <property type="molecule type" value="Genomic_DNA"/>
</dbReference>
<feature type="non-terminal residue" evidence="2">
    <location>
        <position position="40"/>
    </location>
</feature>
<dbReference type="AlphaFoldDB" id="A0A562T8W4"/>
<proteinExistence type="predicted"/>
<evidence type="ECO:0000313" key="3">
    <source>
        <dbReference type="Proteomes" id="UP000320593"/>
    </source>
</evidence>
<protein>
    <submittedName>
        <fullName evidence="2">Uncharacterized protein</fullName>
    </submittedName>
</protein>
<keyword evidence="3" id="KW-1185">Reference proteome</keyword>
<gene>
    <name evidence="2" type="ORF">JM93_00997</name>
</gene>
<accession>A0A562T8W4</accession>
<comment type="caution">
    <text evidence="2">The sequence shown here is derived from an EMBL/GenBank/DDBJ whole genome shotgun (WGS) entry which is preliminary data.</text>
</comment>
<reference evidence="2 3" key="1">
    <citation type="submission" date="2019-07" db="EMBL/GenBank/DDBJ databases">
        <title>Genomic Encyclopedia of Archaeal and Bacterial Type Strains, Phase II (KMG-II): from individual species to whole genera.</title>
        <authorList>
            <person name="Goeker M."/>
        </authorList>
    </citation>
    <scope>NUCLEOTIDE SEQUENCE [LARGE SCALE GENOMIC DNA]</scope>
    <source>
        <strain evidence="2 3">ATCC BAA-252</strain>
    </source>
</reference>
<name>A0A562T8W4_9HYPH</name>
<sequence length="40" mass="4428">MGRMVGLRLPPPDKQKTCPRPFALPLYLPRLLKGLRGGPS</sequence>
<dbReference type="Proteomes" id="UP000320593">
    <property type="component" value="Unassembled WGS sequence"/>
</dbReference>